<dbReference type="PANTHER" id="PTHR34389">
    <property type="entry name" value="L-RHAMNOSE MUTAROTASE"/>
    <property type="match status" value="1"/>
</dbReference>
<feature type="chain" id="PRO_5009258857" evidence="1">
    <location>
        <begin position="20"/>
        <end position="139"/>
    </location>
</feature>
<dbReference type="RefSeq" id="WP_172829214.1">
    <property type="nucleotide sequence ID" value="NZ_LT629740.1"/>
</dbReference>
<dbReference type="PANTHER" id="PTHR34389:SF2">
    <property type="entry name" value="L-RHAMNOSE MUTAROTASE"/>
    <property type="match status" value="1"/>
</dbReference>
<dbReference type="InterPro" id="IPR008000">
    <property type="entry name" value="Rham/fucose_mutarotase"/>
</dbReference>
<dbReference type="Proteomes" id="UP000199679">
    <property type="component" value="Chromosome I"/>
</dbReference>
<dbReference type="InterPro" id="IPR011008">
    <property type="entry name" value="Dimeric_a/b-barrel"/>
</dbReference>
<dbReference type="Gene3D" id="3.30.70.100">
    <property type="match status" value="1"/>
</dbReference>
<dbReference type="SUPFAM" id="SSF54909">
    <property type="entry name" value="Dimeric alpha+beta barrel"/>
    <property type="match status" value="1"/>
</dbReference>
<dbReference type="AlphaFoldDB" id="A0A1H1RI81"/>
<name>A0A1H1RI81_MUCMA</name>
<organism evidence="2 3">
    <name type="scientific">Mucilaginibacter mallensis</name>
    <dbReference type="NCBI Taxonomy" id="652787"/>
    <lineage>
        <taxon>Bacteria</taxon>
        <taxon>Pseudomonadati</taxon>
        <taxon>Bacteroidota</taxon>
        <taxon>Sphingobacteriia</taxon>
        <taxon>Sphingobacteriales</taxon>
        <taxon>Sphingobacteriaceae</taxon>
        <taxon>Mucilaginibacter</taxon>
    </lineage>
</organism>
<sequence>MKKYIIITLLLTSVLFASAQQNNKALHIQRFGSVTGLEPEKLAYYQKLHANVWPAVLKRIKDCHIQNYSIYLQKIQDKYYLFSYFEYVGSDFAGDMKKMADDPITQRWWKETDPCQQPLPEAAAQKKIWTNMKEVFHQD</sequence>
<keyword evidence="3" id="KW-1185">Reference proteome</keyword>
<feature type="signal peptide" evidence="1">
    <location>
        <begin position="1"/>
        <end position="19"/>
    </location>
</feature>
<dbReference type="GO" id="GO:0016857">
    <property type="term" value="F:racemase and epimerase activity, acting on carbohydrates and derivatives"/>
    <property type="evidence" value="ECO:0007669"/>
    <property type="project" value="InterPro"/>
</dbReference>
<evidence type="ECO:0000313" key="2">
    <source>
        <dbReference type="EMBL" id="SDS35444.1"/>
    </source>
</evidence>
<dbReference type="STRING" id="652787.SAMN05216490_1003"/>
<keyword evidence="1" id="KW-0732">Signal</keyword>
<protein>
    <submittedName>
        <fullName evidence="2">L-rhamnose mutarotase</fullName>
    </submittedName>
</protein>
<evidence type="ECO:0000256" key="1">
    <source>
        <dbReference type="SAM" id="SignalP"/>
    </source>
</evidence>
<dbReference type="EMBL" id="LT629740">
    <property type="protein sequence ID" value="SDS35444.1"/>
    <property type="molecule type" value="Genomic_DNA"/>
</dbReference>
<evidence type="ECO:0000313" key="3">
    <source>
        <dbReference type="Proteomes" id="UP000199679"/>
    </source>
</evidence>
<dbReference type="Pfam" id="PF05336">
    <property type="entry name" value="rhaM"/>
    <property type="match status" value="1"/>
</dbReference>
<gene>
    <name evidence="2" type="ORF">SAMN05216490_1003</name>
</gene>
<reference evidence="2 3" key="1">
    <citation type="submission" date="2016-10" db="EMBL/GenBank/DDBJ databases">
        <authorList>
            <person name="de Groot N.N."/>
        </authorList>
    </citation>
    <scope>NUCLEOTIDE SEQUENCE [LARGE SCALE GENOMIC DNA]</scope>
    <source>
        <strain evidence="2 3">MP1X4</strain>
    </source>
</reference>
<proteinExistence type="predicted"/>
<accession>A0A1H1RI81</accession>